<feature type="domain" description="VTT" evidence="3">
    <location>
        <begin position="30"/>
        <end position="156"/>
    </location>
</feature>
<sequence length="207" mass="23241">MNFNIEKLFDQYGYEVLFLGLLLEFIALPFPGETTMLYAGYLSYTGVLDGFKAFLWAFAGTTIGMTITYFIGLKAGMPFVERYGKWVLLTPAKLDKTKKWFNRYGNWLVFIGYFIPGVRHVTGYFAGIIGSPFRTFAAYAYGGALFWCALFVGMGHVFGPQWEGVLHAIEHHSWKLAIGVAVTAIAVWSVRKAMAASRRKKQAADQP</sequence>
<dbReference type="Proteomes" id="UP000256977">
    <property type="component" value="Unassembled WGS sequence"/>
</dbReference>
<dbReference type="RefSeq" id="WP_116060426.1">
    <property type="nucleotide sequence ID" value="NZ_QRDZ01000006.1"/>
</dbReference>
<keyword evidence="2" id="KW-1133">Transmembrane helix</keyword>
<evidence type="ECO:0000313" key="5">
    <source>
        <dbReference type="Proteomes" id="UP000256977"/>
    </source>
</evidence>
<protein>
    <submittedName>
        <fullName evidence="4">Membrane protein DedA with SNARE-associated domain</fullName>
    </submittedName>
</protein>
<feature type="transmembrane region" description="Helical" evidence="2">
    <location>
        <begin position="12"/>
        <end position="32"/>
    </location>
</feature>
<accession>A0A3D9KCY7</accession>
<keyword evidence="5" id="KW-1185">Reference proteome</keyword>
<name>A0A3D9KCY7_9BACL</name>
<keyword evidence="2" id="KW-0812">Transmembrane</keyword>
<dbReference type="EMBL" id="QRDZ01000006">
    <property type="protein sequence ID" value="RED84268.1"/>
    <property type="molecule type" value="Genomic_DNA"/>
</dbReference>
<dbReference type="OrthoDB" id="9782291at2"/>
<feature type="transmembrane region" description="Helical" evidence="2">
    <location>
        <begin position="104"/>
        <end position="126"/>
    </location>
</feature>
<comment type="caution">
    <text evidence="4">The sequence shown here is derived from an EMBL/GenBank/DDBJ whole genome shotgun (WGS) entry which is preliminary data.</text>
</comment>
<feature type="transmembrane region" description="Helical" evidence="2">
    <location>
        <begin position="138"/>
        <end position="159"/>
    </location>
</feature>
<dbReference type="InterPro" id="IPR032816">
    <property type="entry name" value="VTT_dom"/>
</dbReference>
<proteinExistence type="inferred from homology"/>
<dbReference type="AlphaFoldDB" id="A0A3D9KCY7"/>
<dbReference type="InterPro" id="IPR051311">
    <property type="entry name" value="DedA_domain"/>
</dbReference>
<gene>
    <name evidence="4" type="ORF">DFP98_106140</name>
</gene>
<feature type="transmembrane region" description="Helical" evidence="2">
    <location>
        <begin position="171"/>
        <end position="190"/>
    </location>
</feature>
<organism evidence="4 5">
    <name type="scientific">Cohnella phaseoli</name>
    <dbReference type="NCBI Taxonomy" id="456490"/>
    <lineage>
        <taxon>Bacteria</taxon>
        <taxon>Bacillati</taxon>
        <taxon>Bacillota</taxon>
        <taxon>Bacilli</taxon>
        <taxon>Bacillales</taxon>
        <taxon>Paenibacillaceae</taxon>
        <taxon>Cohnella</taxon>
    </lineage>
</organism>
<feature type="transmembrane region" description="Helical" evidence="2">
    <location>
        <begin position="53"/>
        <end position="72"/>
    </location>
</feature>
<evidence type="ECO:0000256" key="1">
    <source>
        <dbReference type="ARBA" id="ARBA00010792"/>
    </source>
</evidence>
<dbReference type="GO" id="GO:0005886">
    <property type="term" value="C:plasma membrane"/>
    <property type="evidence" value="ECO:0007669"/>
    <property type="project" value="TreeGrafter"/>
</dbReference>
<comment type="similarity">
    <text evidence="1">Belongs to the DedA family.</text>
</comment>
<keyword evidence="2" id="KW-0472">Membrane</keyword>
<dbReference type="PANTHER" id="PTHR42709">
    <property type="entry name" value="ALKALINE PHOSPHATASE LIKE PROTEIN"/>
    <property type="match status" value="1"/>
</dbReference>
<evidence type="ECO:0000256" key="2">
    <source>
        <dbReference type="SAM" id="Phobius"/>
    </source>
</evidence>
<dbReference type="Pfam" id="PF09335">
    <property type="entry name" value="VTT_dom"/>
    <property type="match status" value="1"/>
</dbReference>
<evidence type="ECO:0000259" key="3">
    <source>
        <dbReference type="Pfam" id="PF09335"/>
    </source>
</evidence>
<evidence type="ECO:0000313" key="4">
    <source>
        <dbReference type="EMBL" id="RED84268.1"/>
    </source>
</evidence>
<reference evidence="4 5" key="1">
    <citation type="submission" date="2018-07" db="EMBL/GenBank/DDBJ databases">
        <title>Genomic Encyclopedia of Type Strains, Phase III (KMG-III): the genomes of soil and plant-associated and newly described type strains.</title>
        <authorList>
            <person name="Whitman W."/>
        </authorList>
    </citation>
    <scope>NUCLEOTIDE SEQUENCE [LARGE SCALE GENOMIC DNA]</scope>
    <source>
        <strain evidence="4 5">CECT 7287</strain>
    </source>
</reference>
<dbReference type="PANTHER" id="PTHR42709:SF9">
    <property type="entry name" value="ALKALINE PHOSPHATASE LIKE PROTEIN"/>
    <property type="match status" value="1"/>
</dbReference>